<evidence type="ECO:0000313" key="5">
    <source>
        <dbReference type="EMBL" id="WVZ71183.1"/>
    </source>
</evidence>
<dbReference type="PANTHER" id="PTHR10492">
    <property type="match status" value="1"/>
</dbReference>
<dbReference type="GO" id="GO:0005524">
    <property type="term" value="F:ATP binding"/>
    <property type="evidence" value="ECO:0007669"/>
    <property type="project" value="UniProtKB-KW"/>
</dbReference>
<comment type="cofactor">
    <cofactor evidence="1">
        <name>Mg(2+)</name>
        <dbReference type="ChEBI" id="CHEBI:18420"/>
    </cofactor>
</comment>
<dbReference type="InterPro" id="IPR027417">
    <property type="entry name" value="P-loop_NTPase"/>
</dbReference>
<dbReference type="PANTHER" id="PTHR10492:SF57">
    <property type="entry name" value="ATP-DEPENDENT DNA HELICASE"/>
    <property type="match status" value="1"/>
</dbReference>
<evidence type="ECO:0000313" key="6">
    <source>
        <dbReference type="Proteomes" id="UP001341281"/>
    </source>
</evidence>
<keyword evidence="1" id="KW-0347">Helicase</keyword>
<keyword evidence="1" id="KW-0378">Hydrolase</keyword>
<evidence type="ECO:0000259" key="3">
    <source>
        <dbReference type="Pfam" id="PF14214"/>
    </source>
</evidence>
<keyword evidence="1" id="KW-0547">Nucleotide-binding</keyword>
<evidence type="ECO:0000259" key="4">
    <source>
        <dbReference type="Pfam" id="PF21530"/>
    </source>
</evidence>
<proteinExistence type="inferred from homology"/>
<reference evidence="5 6" key="1">
    <citation type="submission" date="2024-02" db="EMBL/GenBank/DDBJ databases">
        <title>High-quality chromosome-scale genome assembly of Pensacola bahiagrass (Paspalum notatum Flugge var. saurae).</title>
        <authorList>
            <person name="Vega J.M."/>
            <person name="Podio M."/>
            <person name="Orjuela J."/>
            <person name="Siena L.A."/>
            <person name="Pessino S.C."/>
            <person name="Combes M.C."/>
            <person name="Mariac C."/>
            <person name="Albertini E."/>
            <person name="Pupilli F."/>
            <person name="Ortiz J.P.A."/>
            <person name="Leblanc O."/>
        </authorList>
    </citation>
    <scope>NUCLEOTIDE SEQUENCE [LARGE SCALE GENOMIC DNA]</scope>
    <source>
        <strain evidence="5">R1</strain>
        <tissue evidence="5">Leaf</tissue>
    </source>
</reference>
<dbReference type="InterPro" id="IPR049163">
    <property type="entry name" value="Pif1-like_2B_dom"/>
</dbReference>
<feature type="domain" description="DNA helicase Pif1-like 2B" evidence="4">
    <location>
        <begin position="1169"/>
        <end position="1215"/>
    </location>
</feature>
<protein>
    <recommendedName>
        <fullName evidence="1">ATP-dependent DNA helicase</fullName>
        <ecNumber evidence="1">5.6.2.3</ecNumber>
    </recommendedName>
</protein>
<feature type="non-terminal residue" evidence="5">
    <location>
        <position position="1"/>
    </location>
</feature>
<accession>A0AAQ3TCX6</accession>
<dbReference type="GO" id="GO:0000723">
    <property type="term" value="P:telomere maintenance"/>
    <property type="evidence" value="ECO:0007669"/>
    <property type="project" value="InterPro"/>
</dbReference>
<keyword evidence="1" id="KW-0067">ATP-binding</keyword>
<organism evidence="5 6">
    <name type="scientific">Paspalum notatum var. saurae</name>
    <dbReference type="NCBI Taxonomy" id="547442"/>
    <lineage>
        <taxon>Eukaryota</taxon>
        <taxon>Viridiplantae</taxon>
        <taxon>Streptophyta</taxon>
        <taxon>Embryophyta</taxon>
        <taxon>Tracheophyta</taxon>
        <taxon>Spermatophyta</taxon>
        <taxon>Magnoliopsida</taxon>
        <taxon>Liliopsida</taxon>
        <taxon>Poales</taxon>
        <taxon>Poaceae</taxon>
        <taxon>PACMAD clade</taxon>
        <taxon>Panicoideae</taxon>
        <taxon>Andropogonodae</taxon>
        <taxon>Paspaleae</taxon>
        <taxon>Paspalinae</taxon>
        <taxon>Paspalum</taxon>
    </lineage>
</organism>
<dbReference type="Pfam" id="PF05970">
    <property type="entry name" value="PIF1"/>
    <property type="match status" value="1"/>
</dbReference>
<dbReference type="EMBL" id="CP144748">
    <property type="protein sequence ID" value="WVZ71183.1"/>
    <property type="molecule type" value="Genomic_DNA"/>
</dbReference>
<dbReference type="Pfam" id="PF21530">
    <property type="entry name" value="Pif1_2B_dom"/>
    <property type="match status" value="1"/>
</dbReference>
<dbReference type="GO" id="GO:0006310">
    <property type="term" value="P:DNA recombination"/>
    <property type="evidence" value="ECO:0007669"/>
    <property type="project" value="UniProtKB-KW"/>
</dbReference>
<dbReference type="Proteomes" id="UP001341281">
    <property type="component" value="Chromosome 04"/>
</dbReference>
<comment type="catalytic activity">
    <reaction evidence="1">
        <text>ATP + H2O = ADP + phosphate + H(+)</text>
        <dbReference type="Rhea" id="RHEA:13065"/>
        <dbReference type="ChEBI" id="CHEBI:15377"/>
        <dbReference type="ChEBI" id="CHEBI:15378"/>
        <dbReference type="ChEBI" id="CHEBI:30616"/>
        <dbReference type="ChEBI" id="CHEBI:43474"/>
        <dbReference type="ChEBI" id="CHEBI:456216"/>
        <dbReference type="EC" id="5.6.2.3"/>
    </reaction>
</comment>
<keyword evidence="1" id="KW-0233">DNA recombination</keyword>
<dbReference type="InterPro" id="IPR010285">
    <property type="entry name" value="DNA_helicase_pif1-like_DEAD"/>
</dbReference>
<gene>
    <name evidence="5" type="ORF">U9M48_019799</name>
</gene>
<dbReference type="GO" id="GO:0043139">
    <property type="term" value="F:5'-3' DNA helicase activity"/>
    <property type="evidence" value="ECO:0007669"/>
    <property type="project" value="UniProtKB-EC"/>
</dbReference>
<feature type="domain" description="Helitron helicase-like" evidence="3">
    <location>
        <begin position="352"/>
        <end position="387"/>
    </location>
</feature>
<dbReference type="Pfam" id="PF14214">
    <property type="entry name" value="Helitron_like_N"/>
    <property type="match status" value="1"/>
</dbReference>
<dbReference type="SUPFAM" id="SSF52540">
    <property type="entry name" value="P-loop containing nucleoside triphosphate hydrolases"/>
    <property type="match status" value="2"/>
</dbReference>
<dbReference type="GO" id="GO:0006281">
    <property type="term" value="P:DNA repair"/>
    <property type="evidence" value="ECO:0007669"/>
    <property type="project" value="UniProtKB-KW"/>
</dbReference>
<keyword evidence="6" id="KW-1185">Reference proteome</keyword>
<sequence length="1326" mass="150395">TIYSPLHLGPPSHTCQYCGALFWYEERVKRDRGTSSPVYTKCCKEGSVMLPPYRPPPQPLHDLLTGVNRSLSAHFFENIRNYNSMFAFTSMGVRIIDSVNDGHGPYVFKVSGQLCHRIGSLLPGEGERPEYAQLYIFDTDNEIRNRMAIGTYRNRKFHPNQDIVATLIDMFNTHNPIVQLFRMARDRMAGNTEDKYAIRLFGEPDKHGDVFSFPIASKVVGLVVGDIGATDGAHDLMVEDWSGQLQKVEEKHCKFMAMQYPILFPYGKDGYHEKIKYQRCRRSDAIKRKCLTMVEHFSYRIHDRTDDFNTPMRCKRGTQAYLVDAYCCVEESRLSHYRTKSFQQKYRMASFREIRDSVNKGIVAALEAVVYTIEFQKRGLPHVHIIVWLDKSAPLTTSDIDKLISAQLPDPSVDPVGYEAVKTFMIHGPCGPANPNCPCMVNGACSKRYPKEYSEKTAILQNGHVRYARPNNGITALKNGIKLDNRSVVPHNVDLLIKYQAHINVERVNRDGMEKYLFKYLAKGFDCARVGLQRGRPSKDPSMQRFDEIRSYLECRCIASNEAAWRLLQFDIHYTDPAVERLQVHVPFENSVIFTEDDYLEQVLENPRNRVTKLTAWFIANRTFPQAAQYTYAEFPEYFTWHGDGQYWAPRQNRRKKVGRLANVGPNQGDAYYLRMLLHISKGAKSYSALRTIEGHTYPTFQAACQALGLLGDDREWSYAISDAAHWALPYQLRELFVTLLLFCHVTDPLDLFEEHVNVMGQDAIYRLNQMTTGVNSSTTSSMEHIRSYALAEIDKLLRNSGHSLDDFHLPQPNTSIASMLENRLLMDEHAYDLDILSFEALDQLSKLNLNQKHIYDAIVHSVNNDIGDTFFVYGFGGTGKTFLWNTLLNSVRSTGKIPLAVASSGIASLLLPGGRTPHSRFRIPLDIYEHSVCSIKKNTHLAELVLQTSLVIWDEAPVNHKYCFEALDRTLRDIMASKDSALSMKQFGGITVVLGGDFRQTLPILPNARKQEILSASITRSHLWQTCNIMYLTENMRLRSPLLSDAQRQSLHEFAGWLLQVGEGMVPSSPIDQTDASWIKIPEYLLLPPESRNLAALISFVYDASNDSGSAAYLCERAILAPTNEIAAAINSQMIANLTTEEMAYYSSNTIDDSTNSRATFEALYPTEFLNTLQLGGLPEHHLRLKIGVPIMLLRNLNPSKGLCNGTRLIVTQLTHRVIEGVIITGKAKGSKAYIPRIMATSVDRKWPFKINRRQFPVRVSYAMTINKSQEQATPVFSHGQLYVAFSRVTSPDGLRVLIEDVPPEHADNTQNVVYKDIFADLVHQ</sequence>
<keyword evidence="1" id="KW-0234">DNA repair</keyword>
<dbReference type="Gene3D" id="3.40.50.300">
    <property type="entry name" value="P-loop containing nucleotide triphosphate hydrolases"/>
    <property type="match status" value="1"/>
</dbReference>
<keyword evidence="1" id="KW-0227">DNA damage</keyword>
<dbReference type="EC" id="5.6.2.3" evidence="1"/>
<feature type="domain" description="DNA helicase Pif1-like DEAD-box helicase" evidence="2">
    <location>
        <begin position="847"/>
        <end position="1069"/>
    </location>
</feature>
<comment type="similarity">
    <text evidence="1">Belongs to the helicase family.</text>
</comment>
<dbReference type="GO" id="GO:0016787">
    <property type="term" value="F:hydrolase activity"/>
    <property type="evidence" value="ECO:0007669"/>
    <property type="project" value="UniProtKB-KW"/>
</dbReference>
<evidence type="ECO:0000259" key="2">
    <source>
        <dbReference type="Pfam" id="PF05970"/>
    </source>
</evidence>
<dbReference type="InterPro" id="IPR025476">
    <property type="entry name" value="Helitron_helicase-like"/>
</dbReference>
<name>A0AAQ3TCX6_PASNO</name>
<evidence type="ECO:0000256" key="1">
    <source>
        <dbReference type="RuleBase" id="RU363044"/>
    </source>
</evidence>